<evidence type="ECO:0000313" key="2">
    <source>
        <dbReference type="Ensembl" id="ENSBTAP00000069702.1"/>
    </source>
</evidence>
<dbReference type="RefSeq" id="XP_024844698.1">
    <property type="nucleotide sequence ID" value="XM_024988930.2"/>
</dbReference>
<dbReference type="OrthoDB" id="9715898at2759"/>
<dbReference type="PANTHER" id="PTHR31866">
    <property type="entry name" value="GENE 4779-RELATED"/>
    <property type="match status" value="1"/>
</dbReference>
<dbReference type="GeneID" id="112445426"/>
<dbReference type="AlphaFoldDB" id="A0A3Q1MF29"/>
<reference evidence="2" key="1">
    <citation type="submission" date="2018-03" db="EMBL/GenBank/DDBJ databases">
        <title>ARS-UCD1.2.</title>
        <authorList>
            <person name="Rosen B.D."/>
            <person name="Bickhart D.M."/>
            <person name="Koren S."/>
            <person name="Schnabel R.D."/>
            <person name="Hall R."/>
            <person name="Zimin A."/>
            <person name="Dreischer C."/>
            <person name="Schultheiss S."/>
            <person name="Schroeder S.G."/>
            <person name="Elsik C.G."/>
            <person name="Couldrey C."/>
            <person name="Liu G.E."/>
            <person name="Van Tassell C.P."/>
            <person name="Phillippy A.M."/>
            <person name="Smith T.P.L."/>
            <person name="Medrano J.F."/>
        </authorList>
    </citation>
    <scope>NUCLEOTIDE SEQUENCE [LARGE SCALE GENOMIC DNA]</scope>
    <source>
        <strain evidence="2">Hereford</strain>
    </source>
</reference>
<dbReference type="KEGG" id="bta:112445426"/>
<dbReference type="Pfam" id="PF15483">
    <property type="entry name" value="DUF4641"/>
    <property type="match status" value="1"/>
</dbReference>
<accession>A0A3Q1MF29</accession>
<sequence>MSSSDDEVLVWGPGFGSECGEQTSGLEAGSTAPPGPGPDPGPEPGAPQSGEGEGGDGFPDPEGFESEREVLEAGGPVLLGCEGRPGSPADDTGYAVQLSDESVAAILRQLADLDLLGIRRHMSPESYGVGDVSPLRDIEACPGSRGAAAQRCGEAARAEAGPHWVGRPRAGRAWGNPKRSTNVAVDRQWPPSVSPARLFSDSESSDECSEIQPMRVSIYPKDGGQAKLNSPKDPRDTPRHSNVQGRETLPNVPGTCLSSAPRGLISVVERQGKQGDAEQEDISPPKKIQSVLWGKGGSLPSFPGVAAAAATAAAATGRLPRPSPRRKRVQEKKSLGGVSKPALGRTFPSWGRGISATPLDPATFPPISGIPLLGRSQKYALVPWGAKESKHTGAGKKSVARRARELVAATAVSGEDNDPNRDPVPKGQLATDRPWPSCPRVHHGEPSTANLSIRGGQDSGNSKPVAMNKGEVMPRGPGPSGDQKPADHHPRLKRQQQPPGRQGCPRCLVLQKEIDDLKEQLASMQYLAEKFRIL</sequence>
<dbReference type="Bgee" id="ENSBTAG00000054294">
    <property type="expression patterns" value="Expressed in testis and 3 other cell types or tissues"/>
</dbReference>
<reference evidence="2" key="3">
    <citation type="submission" date="2025-09" db="UniProtKB">
        <authorList>
            <consortium name="Ensembl"/>
        </authorList>
    </citation>
    <scope>IDENTIFICATION</scope>
    <source>
        <strain evidence="2">Hereford</strain>
    </source>
</reference>
<evidence type="ECO:0000256" key="1">
    <source>
        <dbReference type="SAM" id="MobiDB-lite"/>
    </source>
</evidence>
<dbReference type="InterPro" id="IPR027822">
    <property type="entry name" value="DUF4641"/>
</dbReference>
<feature type="compositionally biased region" description="Low complexity" evidence="1">
    <location>
        <begin position="495"/>
        <end position="504"/>
    </location>
</feature>
<feature type="region of interest" description="Disordered" evidence="1">
    <location>
        <begin position="387"/>
        <end position="504"/>
    </location>
</feature>
<proteinExistence type="predicted"/>
<dbReference type="VEuPathDB" id="HostDB:ENSBTAG00000054294"/>
<dbReference type="OMA" id="NRHEVPK"/>
<protein>
    <submittedName>
        <fullName evidence="2">Uncharacterized protein</fullName>
    </submittedName>
</protein>
<feature type="compositionally biased region" description="Pro residues" evidence="1">
    <location>
        <begin position="33"/>
        <end position="45"/>
    </location>
</feature>
<dbReference type="FunCoup" id="A0A3Q1MF29">
    <property type="interactions" value="6"/>
</dbReference>
<feature type="region of interest" description="Disordered" evidence="1">
    <location>
        <begin position="1"/>
        <end position="93"/>
    </location>
</feature>
<evidence type="ECO:0000313" key="3">
    <source>
        <dbReference type="Proteomes" id="UP000009136"/>
    </source>
</evidence>
<dbReference type="PANTHER" id="PTHR31866:SF1">
    <property type="entry name" value="GENE 4779-RELATED"/>
    <property type="match status" value="1"/>
</dbReference>
<feature type="region of interest" description="Disordered" evidence="1">
    <location>
        <begin position="152"/>
        <end position="260"/>
    </location>
</feature>
<gene>
    <name evidence="2" type="primary">LOC112445426</name>
</gene>
<dbReference type="InParanoid" id="A0A3Q1MF29"/>
<dbReference type="Ensembl" id="ENSBTAT00000081857.1">
    <property type="protein sequence ID" value="ENSBTAP00000069702.1"/>
    <property type="gene ID" value="ENSBTAG00000054294.2"/>
</dbReference>
<dbReference type="Proteomes" id="UP000009136">
    <property type="component" value="Unassembled WGS sequence"/>
</dbReference>
<feature type="compositionally biased region" description="Basic and acidic residues" evidence="1">
    <location>
        <begin position="230"/>
        <end position="239"/>
    </location>
</feature>
<organism evidence="2 3">
    <name type="scientific">Bos taurus</name>
    <name type="common">Bovine</name>
    <dbReference type="NCBI Taxonomy" id="9913"/>
    <lineage>
        <taxon>Eukaryota</taxon>
        <taxon>Metazoa</taxon>
        <taxon>Chordata</taxon>
        <taxon>Craniata</taxon>
        <taxon>Vertebrata</taxon>
        <taxon>Euteleostomi</taxon>
        <taxon>Mammalia</taxon>
        <taxon>Eutheria</taxon>
        <taxon>Laurasiatheria</taxon>
        <taxon>Artiodactyla</taxon>
        <taxon>Ruminantia</taxon>
        <taxon>Pecora</taxon>
        <taxon>Bovidae</taxon>
        <taxon>Bovinae</taxon>
        <taxon>Bos</taxon>
    </lineage>
</organism>
<dbReference type="GeneTree" id="ENSGT00390000015252"/>
<feature type="compositionally biased region" description="Low complexity" evidence="1">
    <location>
        <begin position="152"/>
        <end position="161"/>
    </location>
</feature>
<reference evidence="2" key="2">
    <citation type="submission" date="2025-08" db="UniProtKB">
        <authorList>
            <consortium name="Ensembl"/>
        </authorList>
    </citation>
    <scope>IDENTIFICATION</scope>
    <source>
        <strain evidence="2">Hereford</strain>
    </source>
</reference>
<keyword evidence="3" id="KW-1185">Reference proteome</keyword>
<feature type="region of interest" description="Disordered" evidence="1">
    <location>
        <begin position="313"/>
        <end position="349"/>
    </location>
</feature>
<name>A0A3Q1MF29_BOVIN</name>
<feature type="region of interest" description="Disordered" evidence="1">
    <location>
        <begin position="269"/>
        <end position="288"/>
    </location>
</feature>